<dbReference type="PANTHER" id="PTHR13696:SF96">
    <property type="entry name" value="COBQ_COBB_MIND_PARA NUCLEOTIDE BINDING DOMAIN-CONTAINING PROTEIN"/>
    <property type="match status" value="1"/>
</dbReference>
<proteinExistence type="predicted"/>
<organism evidence="2">
    <name type="scientific">Escherichia coli</name>
    <dbReference type="NCBI Taxonomy" id="562"/>
    <lineage>
        <taxon>Bacteria</taxon>
        <taxon>Pseudomonadati</taxon>
        <taxon>Pseudomonadota</taxon>
        <taxon>Gammaproteobacteria</taxon>
        <taxon>Enterobacterales</taxon>
        <taxon>Enterobacteriaceae</taxon>
        <taxon>Escherichia</taxon>
    </lineage>
</organism>
<name>E7BTH6_ECOLX</name>
<dbReference type="Pfam" id="PF01656">
    <property type="entry name" value="CbiA"/>
    <property type="match status" value="1"/>
</dbReference>
<dbReference type="EMBL" id="GU256641">
    <property type="protein sequence ID" value="ADB84975.1"/>
    <property type="molecule type" value="Genomic_DNA"/>
</dbReference>
<geneLocation type="plasmid" evidence="2">
    <name>p3521</name>
</geneLocation>
<dbReference type="InterPro" id="IPR027417">
    <property type="entry name" value="P-loop_NTPase"/>
</dbReference>
<reference evidence="2" key="1">
    <citation type="journal article" date="2011" name="Antimicrob. Agents Chemother.">
        <title>Sequence of pR3521, an IncB Plasmid from Escherichia coli Encoding ACC-4, SCO-1, and TEM-1 {beta}-Lactamases.</title>
        <authorList>
            <person name="Papagiannitsis C.C."/>
            <person name="Tzouvelekis L.S."/>
            <person name="Kotsakis S.D."/>
            <person name="Tzelepi E."/>
            <person name="Miriagou V."/>
        </authorList>
    </citation>
    <scope>NUCLEOTIDE SEQUENCE</scope>
    <source>
        <plasmid evidence="2">p3521</plasmid>
    </source>
</reference>
<feature type="domain" description="CobQ/CobB/MinD/ParA nucleotide binding" evidence="1">
    <location>
        <begin position="3"/>
        <end position="177"/>
    </location>
</feature>
<dbReference type="CDD" id="cd02042">
    <property type="entry name" value="ParAB_family"/>
    <property type="match status" value="1"/>
</dbReference>
<accession>E7BTH6</accession>
<dbReference type="InterPro" id="IPR002586">
    <property type="entry name" value="CobQ/CobB/MinD/ParA_Nub-bd_dom"/>
</dbReference>
<keyword evidence="2" id="KW-0614">Plasmid</keyword>
<evidence type="ECO:0000259" key="1">
    <source>
        <dbReference type="Pfam" id="PF01656"/>
    </source>
</evidence>
<evidence type="ECO:0000313" key="2">
    <source>
        <dbReference type="EMBL" id="ADB84975.1"/>
    </source>
</evidence>
<dbReference type="Gene3D" id="3.40.50.300">
    <property type="entry name" value="P-loop containing nucleotide triphosphate hydrolases"/>
    <property type="match status" value="1"/>
</dbReference>
<dbReference type="SUPFAM" id="SSF52540">
    <property type="entry name" value="P-loop containing nucleoside triphosphate hydrolases"/>
    <property type="match status" value="1"/>
</dbReference>
<sequence length="308" mass="33736">MIIVLGSQKGGVGKSTLAVSIAAYLMSLGNRVIIVDADDQKSVLTWYNNRPEDLPHIPVTGATGNIKAMLKEHEKSYDFVIADCAGRDSAEMRSGLMAADVFISPLRPSQMDLDVVPHTCSVFTAAKDFNEDVRGYLVLNMTPTNMFVNEANEAAEVLKDYPEMHLANSRVCDRKAIFRCLGRINDNFETQNDKAQQEIEALVKEGYSVRNRANTSPRDEAAFINGGTAGLDNTKKSSDKSSVVSKAKPVSISFFEENLKDIDALITAEMVSGKGRVNRSDVVRAAVEALKTLSKTEVSRLIAEVKQR</sequence>
<dbReference type="AlphaFoldDB" id="E7BTH6"/>
<dbReference type="InterPro" id="IPR050678">
    <property type="entry name" value="DNA_Partitioning_ATPase"/>
</dbReference>
<dbReference type="PANTHER" id="PTHR13696">
    <property type="entry name" value="P-LOOP CONTAINING NUCLEOSIDE TRIPHOSPHATE HYDROLASE"/>
    <property type="match status" value="1"/>
</dbReference>
<protein>
    <submittedName>
        <fullName evidence="2">Par-like protein</fullName>
    </submittedName>
</protein>